<name>A0AAX2UJ79_9BACT</name>
<dbReference type="Proteomes" id="UP000306813">
    <property type="component" value="Unassembled WGS sequence"/>
</dbReference>
<organism evidence="1 3">
    <name type="scientific">Campylobacter helveticus</name>
    <dbReference type="NCBI Taxonomy" id="28898"/>
    <lineage>
        <taxon>Bacteria</taxon>
        <taxon>Pseudomonadati</taxon>
        <taxon>Campylobacterota</taxon>
        <taxon>Epsilonproteobacteria</taxon>
        <taxon>Campylobacterales</taxon>
        <taxon>Campylobacteraceae</taxon>
        <taxon>Campylobacter</taxon>
    </lineage>
</organism>
<dbReference type="KEGG" id="chv:CHELV3228_0746"/>
<dbReference type="RefSeq" id="WP_082199597.1">
    <property type="nucleotide sequence ID" value="NZ_CAUWMG010000014.1"/>
</dbReference>
<protein>
    <submittedName>
        <fullName evidence="1">Uncharacterized protein</fullName>
    </submittedName>
</protein>
<evidence type="ECO:0000313" key="3">
    <source>
        <dbReference type="Proteomes" id="UP000306813"/>
    </source>
</evidence>
<comment type="caution">
    <text evidence="1">The sequence shown here is derived from an EMBL/GenBank/DDBJ whole genome shotgun (WGS) entry which is preliminary data.</text>
</comment>
<keyword evidence="4" id="KW-1185">Reference proteome</keyword>
<reference evidence="1 3" key="1">
    <citation type="submission" date="2019-05" db="EMBL/GenBank/DDBJ databases">
        <title>Draft genomes of eight strains of Campylobacter helveticus isolated from cats and a dog in New Zealand.</title>
        <authorList>
            <person name="Bojanic K."/>
            <person name="Midwinter A.C."/>
            <person name="Biggs P.J."/>
            <person name="Acke E."/>
            <person name="Cornelius A.J."/>
            <person name="Marshall J.C."/>
        </authorList>
    </citation>
    <scope>NUCLEOTIDE SEQUENCE [LARGE SCALE GENOMIC DNA]</scope>
    <source>
        <strain evidence="1 3">ACP123b</strain>
    </source>
</reference>
<dbReference type="EMBL" id="VRMA01000008">
    <property type="protein sequence ID" value="TXK59879.1"/>
    <property type="molecule type" value="Genomic_DNA"/>
</dbReference>
<dbReference type="GeneID" id="52036649"/>
<sequence length="84" mass="9504">MNLSEFTKKRSYSCVLSGGNLIFTYTGKARFLLKDAIFLEHLCSKILEKYGIKEAKFSFNLNSSLCSKAKAYLQMKGFSINAFV</sequence>
<evidence type="ECO:0000313" key="4">
    <source>
        <dbReference type="Proteomes" id="UP000321317"/>
    </source>
</evidence>
<dbReference type="EMBL" id="VDBS01000043">
    <property type="protein sequence ID" value="TNB57318.1"/>
    <property type="molecule type" value="Genomic_DNA"/>
</dbReference>
<accession>A0AAX2UJ79</accession>
<dbReference type="Proteomes" id="UP000321317">
    <property type="component" value="Unassembled WGS sequence"/>
</dbReference>
<proteinExistence type="predicted"/>
<reference evidence="2 4" key="2">
    <citation type="submission" date="2019-08" db="EMBL/GenBank/DDBJ databases">
        <title>Rapid identification of Enteric Bacteria from Whole Genome Sequences (WGS) using Average Nucleotide Identity (ANI).</title>
        <authorList>
            <person name="Lane C."/>
        </authorList>
    </citation>
    <scope>NUCLEOTIDE SEQUENCE [LARGE SCALE GENOMIC DNA]</scope>
    <source>
        <strain evidence="2 4">D4984</strain>
    </source>
</reference>
<gene>
    <name evidence="1" type="ORF">FDW42_05590</name>
    <name evidence="2" type="ORF">FVD16_01170</name>
</gene>
<dbReference type="AlphaFoldDB" id="A0AAX2UJ79"/>
<evidence type="ECO:0000313" key="2">
    <source>
        <dbReference type="EMBL" id="TXK59879.1"/>
    </source>
</evidence>
<evidence type="ECO:0000313" key="1">
    <source>
        <dbReference type="EMBL" id="TNB57318.1"/>
    </source>
</evidence>